<organism evidence="1 2">
    <name type="scientific">Gymnopilus dilepis</name>
    <dbReference type="NCBI Taxonomy" id="231916"/>
    <lineage>
        <taxon>Eukaryota</taxon>
        <taxon>Fungi</taxon>
        <taxon>Dikarya</taxon>
        <taxon>Basidiomycota</taxon>
        <taxon>Agaricomycotina</taxon>
        <taxon>Agaricomycetes</taxon>
        <taxon>Agaricomycetidae</taxon>
        <taxon>Agaricales</taxon>
        <taxon>Agaricineae</taxon>
        <taxon>Hymenogastraceae</taxon>
        <taxon>Gymnopilus</taxon>
    </lineage>
</organism>
<dbReference type="InParanoid" id="A0A409W0U3"/>
<gene>
    <name evidence="1" type="ORF">CVT26_006870</name>
</gene>
<keyword evidence="2" id="KW-1185">Reference proteome</keyword>
<name>A0A409W0U3_9AGAR</name>
<evidence type="ECO:0000313" key="2">
    <source>
        <dbReference type="Proteomes" id="UP000284706"/>
    </source>
</evidence>
<comment type="caution">
    <text evidence="1">The sequence shown here is derived from an EMBL/GenBank/DDBJ whole genome shotgun (WGS) entry which is preliminary data.</text>
</comment>
<dbReference type="EMBL" id="NHYE01005472">
    <property type="protein sequence ID" value="PPQ72130.1"/>
    <property type="molecule type" value="Genomic_DNA"/>
</dbReference>
<sequence>MTTRAVLITGDIGDNAGCVDTGVLAKLLEEENPRPLVLLVRRAQENLQIEEDRIYATWLLNLSSGCC</sequence>
<evidence type="ECO:0000313" key="1">
    <source>
        <dbReference type="EMBL" id="PPQ72130.1"/>
    </source>
</evidence>
<proteinExistence type="predicted"/>
<dbReference type="AlphaFoldDB" id="A0A409W0U3"/>
<accession>A0A409W0U3</accession>
<dbReference type="Proteomes" id="UP000284706">
    <property type="component" value="Unassembled WGS sequence"/>
</dbReference>
<reference evidence="1 2" key="1">
    <citation type="journal article" date="2018" name="Evol. Lett.">
        <title>Horizontal gene cluster transfer increased hallucinogenic mushroom diversity.</title>
        <authorList>
            <person name="Reynolds H.T."/>
            <person name="Vijayakumar V."/>
            <person name="Gluck-Thaler E."/>
            <person name="Korotkin H.B."/>
            <person name="Matheny P.B."/>
            <person name="Slot J.C."/>
        </authorList>
    </citation>
    <scope>NUCLEOTIDE SEQUENCE [LARGE SCALE GENOMIC DNA]</scope>
    <source>
        <strain evidence="1 2">SRW20</strain>
    </source>
</reference>
<protein>
    <submittedName>
        <fullName evidence="1">Uncharacterized protein</fullName>
    </submittedName>
</protein>